<evidence type="ECO:0000256" key="3">
    <source>
        <dbReference type="ARBA" id="ARBA00022748"/>
    </source>
</evidence>
<dbReference type="PANTHER" id="PTHR47870:SF1">
    <property type="entry name" value="CYTOCHROME C-TYPE BIOGENESIS PROTEIN CCMH"/>
    <property type="match status" value="1"/>
</dbReference>
<dbReference type="InterPro" id="IPR051263">
    <property type="entry name" value="C-type_cytochrome_biogenesis"/>
</dbReference>
<feature type="transmembrane region" description="Helical" evidence="6">
    <location>
        <begin position="95"/>
        <end position="113"/>
    </location>
</feature>
<evidence type="ECO:0000313" key="9">
    <source>
        <dbReference type="EMBL" id="MFC3121966.1"/>
    </source>
</evidence>
<dbReference type="EMBL" id="JBHRSW010000015">
    <property type="protein sequence ID" value="MFC3121966.1"/>
    <property type="molecule type" value="Genomic_DNA"/>
</dbReference>
<evidence type="ECO:0000256" key="6">
    <source>
        <dbReference type="SAM" id="Phobius"/>
    </source>
</evidence>
<dbReference type="InterPro" id="IPR011990">
    <property type="entry name" value="TPR-like_helical_dom_sf"/>
</dbReference>
<feature type="domain" description="Cytochrome c-type biogenesis protein H TPR" evidence="8">
    <location>
        <begin position="127"/>
        <end position="275"/>
    </location>
</feature>
<name>A0ABV7FRB4_9ALTE</name>
<keyword evidence="4 5" id="KW-0802">TPR repeat</keyword>
<comment type="subcellular location">
    <subcellularLocation>
        <location evidence="1">Cell envelope</location>
    </subcellularLocation>
</comment>
<keyword evidence="6" id="KW-0472">Membrane</keyword>
<feature type="domain" description="Cytochrome c-type biogenesis protein H Ig-like" evidence="7">
    <location>
        <begin position="310"/>
        <end position="420"/>
    </location>
</feature>
<dbReference type="SMART" id="SM00028">
    <property type="entry name" value="TPR"/>
    <property type="match status" value="1"/>
</dbReference>
<dbReference type="PROSITE" id="PS50005">
    <property type="entry name" value="TPR"/>
    <property type="match status" value="1"/>
</dbReference>
<dbReference type="Proteomes" id="UP001595478">
    <property type="component" value="Unassembled WGS sequence"/>
</dbReference>
<keyword evidence="6" id="KW-1133">Transmembrane helix</keyword>
<dbReference type="Pfam" id="PF23914">
    <property type="entry name" value="TPR_CcmH_CycH"/>
    <property type="match status" value="1"/>
</dbReference>
<dbReference type="RefSeq" id="WP_376920096.1">
    <property type="nucleotide sequence ID" value="NZ_JBHRSW010000015.1"/>
</dbReference>
<keyword evidence="3" id="KW-0201">Cytochrome c-type biogenesis</keyword>
<evidence type="ECO:0000259" key="7">
    <source>
        <dbReference type="Pfam" id="PF23892"/>
    </source>
</evidence>
<dbReference type="InterPro" id="IPR056413">
    <property type="entry name" value="TPR_CcmH_CycH"/>
</dbReference>
<evidence type="ECO:0000313" key="10">
    <source>
        <dbReference type="Proteomes" id="UP001595478"/>
    </source>
</evidence>
<gene>
    <name evidence="9" type="primary">ccmI</name>
    <name evidence="9" type="ORF">ACFOHL_10065</name>
</gene>
<dbReference type="PANTHER" id="PTHR47870">
    <property type="entry name" value="CYTOCHROME C-TYPE BIOGENESIS PROTEIN CCMH"/>
    <property type="match status" value="1"/>
</dbReference>
<dbReference type="NCBIfam" id="TIGR03142">
    <property type="entry name" value="cytochro_ccmI"/>
    <property type="match status" value="1"/>
</dbReference>
<evidence type="ECO:0000259" key="8">
    <source>
        <dbReference type="Pfam" id="PF23914"/>
    </source>
</evidence>
<dbReference type="SUPFAM" id="SSF48452">
    <property type="entry name" value="TPR-like"/>
    <property type="match status" value="1"/>
</dbReference>
<organism evidence="9 10">
    <name type="scientific">Agaribacter flavus</name>
    <dbReference type="NCBI Taxonomy" id="1902781"/>
    <lineage>
        <taxon>Bacteria</taxon>
        <taxon>Pseudomonadati</taxon>
        <taxon>Pseudomonadota</taxon>
        <taxon>Gammaproteobacteria</taxon>
        <taxon>Alteromonadales</taxon>
        <taxon>Alteromonadaceae</taxon>
        <taxon>Agaribacter</taxon>
    </lineage>
</organism>
<comment type="caution">
    <text evidence="9">The sequence shown here is derived from an EMBL/GenBank/DDBJ whole genome shotgun (WGS) entry which is preliminary data.</text>
</comment>
<reference evidence="10" key="1">
    <citation type="journal article" date="2019" name="Int. J. Syst. Evol. Microbiol.">
        <title>The Global Catalogue of Microorganisms (GCM) 10K type strain sequencing project: providing services to taxonomists for standard genome sequencing and annotation.</title>
        <authorList>
            <consortium name="The Broad Institute Genomics Platform"/>
            <consortium name="The Broad Institute Genome Sequencing Center for Infectious Disease"/>
            <person name="Wu L."/>
            <person name="Ma J."/>
        </authorList>
    </citation>
    <scope>NUCLEOTIDE SEQUENCE [LARGE SCALE GENOMIC DNA]</scope>
    <source>
        <strain evidence="10">KCTC 52473</strain>
    </source>
</reference>
<proteinExistence type="predicted"/>
<keyword evidence="2" id="KW-0677">Repeat</keyword>
<feature type="repeat" description="TPR" evidence="5">
    <location>
        <begin position="169"/>
        <end position="202"/>
    </location>
</feature>
<dbReference type="Gene3D" id="1.25.40.10">
    <property type="entry name" value="Tetratricopeptide repeat domain"/>
    <property type="match status" value="1"/>
</dbReference>
<evidence type="ECO:0000256" key="5">
    <source>
        <dbReference type="PROSITE-ProRule" id="PRU00339"/>
    </source>
</evidence>
<accession>A0ABV7FRB4</accession>
<dbReference type="InterPro" id="IPR019734">
    <property type="entry name" value="TPR_rpt"/>
</dbReference>
<feature type="transmembrane region" description="Helical" evidence="6">
    <location>
        <begin position="6"/>
        <end position="24"/>
    </location>
</feature>
<evidence type="ECO:0000256" key="4">
    <source>
        <dbReference type="ARBA" id="ARBA00022803"/>
    </source>
</evidence>
<keyword evidence="10" id="KW-1185">Reference proteome</keyword>
<protein>
    <submittedName>
        <fullName evidence="9">C-type cytochrome biogenesis protein CcmI</fullName>
    </submittedName>
</protein>
<evidence type="ECO:0000256" key="1">
    <source>
        <dbReference type="ARBA" id="ARBA00004196"/>
    </source>
</evidence>
<dbReference type="Pfam" id="PF23892">
    <property type="entry name" value="Ig_CycH"/>
    <property type="match status" value="1"/>
</dbReference>
<keyword evidence="6" id="KW-0812">Transmembrane</keyword>
<dbReference type="InterPro" id="IPR056412">
    <property type="entry name" value="Ig_CycH"/>
</dbReference>
<sequence length="423" mass="46877">MTEFYIYAFALVVFASLFVVVPIVSKNRKNRYEVSNANVVKQRMQELDEEVEQGLISEKDKKTALKELKLALYNESLAPKEEQTGERKRIKMHPLLLAALSFPAVLVGIVVYYSSNQLSGLQEYIHLLNNTEALTRTMAESGNQQISADDYAKYAVIIRHRLKDTPKDPTGWKILGQVQLAIGRIEQSIAAYQRALELSPQDTDTRYKYANALMAAGTENSLKNAANQVQFLIAKDTTNKDYRLLLTVIATQLGNAELAGQNFAMIKGMMAPESNFYQSLVVQLRRIGVEEHYLSSADTVNEQVDTLTSIQIRVELSEKLTSKLPDNGFLIVFAQDAQSEVRIPLAVKRLALSSFPVNVTLSTENAMLAGRTLDTVESVKLTARVSRDADVMAASGELEGGIEAIPLLKGKAVSTTILIDKEI</sequence>
<evidence type="ECO:0000256" key="2">
    <source>
        <dbReference type="ARBA" id="ARBA00022737"/>
    </source>
</evidence>
<dbReference type="InterPro" id="IPR017560">
    <property type="entry name" value="Cyt_c_biogenesis_CcmI"/>
</dbReference>